<proteinExistence type="predicted"/>
<protein>
    <submittedName>
        <fullName evidence="8">Multidrug resistance protein fnx1</fullName>
    </submittedName>
</protein>
<accession>A0A545UVL8</accession>
<feature type="transmembrane region" description="Helical" evidence="6">
    <location>
        <begin position="172"/>
        <end position="195"/>
    </location>
</feature>
<evidence type="ECO:0000256" key="5">
    <source>
        <dbReference type="ARBA" id="ARBA00023136"/>
    </source>
</evidence>
<keyword evidence="9" id="KW-1185">Reference proteome</keyword>
<organism evidence="8 9">
    <name type="scientific">Cordyceps javanica</name>
    <dbReference type="NCBI Taxonomy" id="43265"/>
    <lineage>
        <taxon>Eukaryota</taxon>
        <taxon>Fungi</taxon>
        <taxon>Dikarya</taxon>
        <taxon>Ascomycota</taxon>
        <taxon>Pezizomycotina</taxon>
        <taxon>Sordariomycetes</taxon>
        <taxon>Hypocreomycetidae</taxon>
        <taxon>Hypocreales</taxon>
        <taxon>Cordycipitaceae</taxon>
        <taxon>Cordyceps</taxon>
    </lineage>
</organism>
<evidence type="ECO:0000256" key="6">
    <source>
        <dbReference type="SAM" id="Phobius"/>
    </source>
</evidence>
<feature type="transmembrane region" description="Helical" evidence="6">
    <location>
        <begin position="201"/>
        <end position="225"/>
    </location>
</feature>
<evidence type="ECO:0000313" key="9">
    <source>
        <dbReference type="Proteomes" id="UP000315783"/>
    </source>
</evidence>
<dbReference type="PANTHER" id="PTHR23501:SF191">
    <property type="entry name" value="VACUOLAR BASIC AMINO ACID TRANSPORTER 4"/>
    <property type="match status" value="1"/>
</dbReference>
<dbReference type="OrthoDB" id="3437016at2759"/>
<keyword evidence="2" id="KW-0813">Transport</keyword>
<dbReference type="InterPro" id="IPR011701">
    <property type="entry name" value="MFS"/>
</dbReference>
<reference evidence="8 9" key="1">
    <citation type="journal article" date="2019" name="Appl. Microbiol. Biotechnol.">
        <title>Genome sequence of Isaria javanica and comparative genome analysis insights into family S53 peptidase evolution in fungal entomopathogens.</title>
        <authorList>
            <person name="Lin R."/>
            <person name="Zhang X."/>
            <person name="Xin B."/>
            <person name="Zou M."/>
            <person name="Gao Y."/>
            <person name="Qin F."/>
            <person name="Hu Q."/>
            <person name="Xie B."/>
            <person name="Cheng X."/>
        </authorList>
    </citation>
    <scope>NUCLEOTIDE SEQUENCE [LARGE SCALE GENOMIC DNA]</scope>
    <source>
        <strain evidence="8 9">IJ1G</strain>
    </source>
</reference>
<feature type="transmembrane region" description="Helical" evidence="6">
    <location>
        <begin position="346"/>
        <end position="366"/>
    </location>
</feature>
<keyword evidence="3 6" id="KW-0812">Transmembrane</keyword>
<feature type="transmembrane region" description="Helical" evidence="6">
    <location>
        <begin position="272"/>
        <end position="290"/>
    </location>
</feature>
<dbReference type="Proteomes" id="UP000315783">
    <property type="component" value="Unassembled WGS sequence"/>
</dbReference>
<evidence type="ECO:0000256" key="4">
    <source>
        <dbReference type="ARBA" id="ARBA00022989"/>
    </source>
</evidence>
<feature type="transmembrane region" description="Helical" evidence="6">
    <location>
        <begin position="140"/>
        <end position="160"/>
    </location>
</feature>
<dbReference type="AlphaFoldDB" id="A0A545UVL8"/>
<evidence type="ECO:0000256" key="2">
    <source>
        <dbReference type="ARBA" id="ARBA00022448"/>
    </source>
</evidence>
<feature type="transmembrane region" description="Helical" evidence="6">
    <location>
        <begin position="438"/>
        <end position="457"/>
    </location>
</feature>
<dbReference type="InterPro" id="IPR020846">
    <property type="entry name" value="MFS_dom"/>
</dbReference>
<comment type="subcellular location">
    <subcellularLocation>
        <location evidence="1">Endomembrane system</location>
        <topology evidence="1">Multi-pass membrane protein</topology>
    </subcellularLocation>
</comment>
<keyword evidence="5 6" id="KW-0472">Membrane</keyword>
<evidence type="ECO:0000256" key="3">
    <source>
        <dbReference type="ARBA" id="ARBA00022692"/>
    </source>
</evidence>
<dbReference type="GO" id="GO:0015174">
    <property type="term" value="F:basic amino acid transmembrane transporter activity"/>
    <property type="evidence" value="ECO:0007669"/>
    <property type="project" value="TreeGrafter"/>
</dbReference>
<dbReference type="PROSITE" id="PS50850">
    <property type="entry name" value="MFS"/>
    <property type="match status" value="1"/>
</dbReference>
<evidence type="ECO:0000259" key="7">
    <source>
        <dbReference type="PROSITE" id="PS50850"/>
    </source>
</evidence>
<dbReference type="GO" id="GO:0000329">
    <property type="term" value="C:fungal-type vacuole membrane"/>
    <property type="evidence" value="ECO:0007669"/>
    <property type="project" value="TreeGrafter"/>
</dbReference>
<sequence>MAASSPAAGSDASSPLLRSMAQHASHKARAEHEETTLVLQEMSSSNLFVIMCTAWLGIFLGAIDSTIIATLSGPISSEFNSLQMFSWIATAYLVGNAASQPLCGRLTDVLGRGPGLVASNILFAAGNLICGAARDQYAMVLGRVVAGIGGGGLICIATLLASDLIPLRQRGLFQGIANVWYGIGAMAGGVTGGFLHDHTAMGWRLAFFVQVPPSLFCALAAYVLVQVPPKQSQKSMLSRIDYPGALLTVTFVVLLLLGLSSGGSIVPWTHPLPLSVIPLSLVTFMLFIWWESKAEQPIIPVRLLSDPTVLASCSISFLSVMIMMTAMFYIPLFLQVRGESATKAGIKLLFSPASMPLGALAVGYAMKETGHLGGTIGLAVASSVYQNTLSDGLWEMFRGKPGAQEEIRRILDDLGYLERLPADWHDNAMTAFMGAFRITWLTMVIWALLTLICVFPMKNHKLHSTLSR</sequence>
<dbReference type="EMBL" id="SPUK01000012">
    <property type="protein sequence ID" value="TQV93507.1"/>
    <property type="molecule type" value="Genomic_DNA"/>
</dbReference>
<evidence type="ECO:0000313" key="8">
    <source>
        <dbReference type="EMBL" id="TQV93507.1"/>
    </source>
</evidence>
<dbReference type="Gene3D" id="1.20.1250.20">
    <property type="entry name" value="MFS general substrate transporter like domains"/>
    <property type="match status" value="1"/>
</dbReference>
<feature type="transmembrane region" description="Helical" evidence="6">
    <location>
        <begin position="245"/>
        <end position="266"/>
    </location>
</feature>
<evidence type="ECO:0000256" key="1">
    <source>
        <dbReference type="ARBA" id="ARBA00004127"/>
    </source>
</evidence>
<gene>
    <name evidence="8" type="ORF">IF1G_08085</name>
</gene>
<keyword evidence="4 6" id="KW-1133">Transmembrane helix</keyword>
<dbReference type="GO" id="GO:0012505">
    <property type="term" value="C:endomembrane system"/>
    <property type="evidence" value="ECO:0007669"/>
    <property type="project" value="UniProtKB-SubCell"/>
</dbReference>
<feature type="domain" description="Major facilitator superfamily (MFS) profile" evidence="7">
    <location>
        <begin position="50"/>
        <end position="468"/>
    </location>
</feature>
<feature type="transmembrane region" description="Helical" evidence="6">
    <location>
        <begin position="310"/>
        <end position="334"/>
    </location>
</feature>
<feature type="transmembrane region" description="Helical" evidence="6">
    <location>
        <begin position="115"/>
        <end position="134"/>
    </location>
</feature>
<dbReference type="Pfam" id="PF07690">
    <property type="entry name" value="MFS_1"/>
    <property type="match status" value="1"/>
</dbReference>
<dbReference type="PANTHER" id="PTHR23501">
    <property type="entry name" value="MAJOR FACILITATOR SUPERFAMILY"/>
    <property type="match status" value="1"/>
</dbReference>
<dbReference type="InterPro" id="IPR036259">
    <property type="entry name" value="MFS_trans_sf"/>
</dbReference>
<dbReference type="SUPFAM" id="SSF103473">
    <property type="entry name" value="MFS general substrate transporter"/>
    <property type="match status" value="1"/>
</dbReference>
<feature type="transmembrane region" description="Helical" evidence="6">
    <location>
        <begin position="47"/>
        <end position="72"/>
    </location>
</feature>
<comment type="caution">
    <text evidence="8">The sequence shown here is derived from an EMBL/GenBank/DDBJ whole genome shotgun (WGS) entry which is preliminary data.</text>
</comment>
<name>A0A545UVL8_9HYPO</name>